<comment type="caution">
    <text evidence="4">The sequence shown here is derived from an EMBL/GenBank/DDBJ whole genome shotgun (WGS) entry which is preliminary data.</text>
</comment>
<accession>A0A6L5QJT9</accession>
<dbReference type="InterPro" id="IPR006311">
    <property type="entry name" value="TAT_signal"/>
</dbReference>
<dbReference type="PRINTS" id="PR01775">
    <property type="entry name" value="GLFROXRDTASE"/>
</dbReference>
<dbReference type="GO" id="GO:0016491">
    <property type="term" value="F:oxidoreductase activity"/>
    <property type="evidence" value="ECO:0007669"/>
    <property type="project" value="UniProtKB-KW"/>
</dbReference>
<gene>
    <name evidence="4" type="ORF">GJ697_19640</name>
</gene>
<reference evidence="4 5" key="1">
    <citation type="submission" date="2019-11" db="EMBL/GenBank/DDBJ databases">
        <title>Novel species isolated from a subtropical stream in China.</title>
        <authorList>
            <person name="Lu H."/>
        </authorList>
    </citation>
    <scope>NUCLEOTIDE SEQUENCE [LARGE SCALE GENOMIC DNA]</scope>
    <source>
        <strain evidence="4 5">FT25W</strain>
    </source>
</reference>
<dbReference type="Pfam" id="PF22725">
    <property type="entry name" value="GFO_IDH_MocA_C3"/>
    <property type="match status" value="1"/>
</dbReference>
<dbReference type="InterPro" id="IPR050463">
    <property type="entry name" value="Gfo/Idh/MocA_oxidrdct_glycsds"/>
</dbReference>
<evidence type="ECO:0000259" key="3">
    <source>
        <dbReference type="Pfam" id="PF22725"/>
    </source>
</evidence>
<dbReference type="PANTHER" id="PTHR43818">
    <property type="entry name" value="BCDNA.GH03377"/>
    <property type="match status" value="1"/>
</dbReference>
<evidence type="ECO:0000313" key="5">
    <source>
        <dbReference type="Proteomes" id="UP000481037"/>
    </source>
</evidence>
<evidence type="ECO:0000259" key="2">
    <source>
        <dbReference type="Pfam" id="PF01408"/>
    </source>
</evidence>
<dbReference type="EMBL" id="WKJM01000017">
    <property type="protein sequence ID" value="MRX10054.1"/>
    <property type="molecule type" value="Genomic_DNA"/>
</dbReference>
<dbReference type="InterPro" id="IPR008354">
    <property type="entry name" value="Glc-Fru_OxRdtase_bac"/>
</dbReference>
<keyword evidence="1" id="KW-0560">Oxidoreductase</keyword>
<dbReference type="Proteomes" id="UP000481037">
    <property type="component" value="Unassembled WGS sequence"/>
</dbReference>
<dbReference type="Gene3D" id="3.40.50.720">
    <property type="entry name" value="NAD(P)-binding Rossmann-like Domain"/>
    <property type="match status" value="1"/>
</dbReference>
<dbReference type="Gene3D" id="3.30.360.10">
    <property type="entry name" value="Dihydrodipicolinate Reductase, domain 2"/>
    <property type="match status" value="1"/>
</dbReference>
<dbReference type="SUPFAM" id="SSF55347">
    <property type="entry name" value="Glyceraldehyde-3-phosphate dehydrogenase-like, C-terminal domain"/>
    <property type="match status" value="1"/>
</dbReference>
<dbReference type="PROSITE" id="PS51318">
    <property type="entry name" value="TAT"/>
    <property type="match status" value="1"/>
</dbReference>
<evidence type="ECO:0000256" key="1">
    <source>
        <dbReference type="ARBA" id="ARBA00023002"/>
    </source>
</evidence>
<feature type="domain" description="Gfo/Idh/MocA-like oxidoreductase N-terminal" evidence="2">
    <location>
        <begin position="40"/>
        <end position="163"/>
    </location>
</feature>
<dbReference type="SUPFAM" id="SSF51735">
    <property type="entry name" value="NAD(P)-binding Rossmann-fold domains"/>
    <property type="match status" value="1"/>
</dbReference>
<evidence type="ECO:0000313" key="4">
    <source>
        <dbReference type="EMBL" id="MRX10054.1"/>
    </source>
</evidence>
<sequence>MIDLNRRGVVLAAGSAITLSAAGLAAGLPAMAATPDRKLGYAVVGLGGYGLGIIIPQFKNCQHSKLVALVSGDAVKARRVAAEYGVPESSIYDYKNFDSIKDNPDIDVVYVCLPVSMHAEYTIRAAAAGKHVMCEKPMAVSSAECQAMIAACKKAGKKLMIGYRCHFEPYNLEARRRARAGEIGKLRYFRSEHGFTASNPNAWRLKKAMSGGGSLMDIGIYALNAARYMTAEEPVSVYAKETTDRNDPRFREVEDMIEFQLEFPSGVIASCMSMYSANQNHILLMGDKGRIDLEPGTRYDGNKLWVGQDRSTPVNPPPGPGATQWSGQLDHLSLCIINNKEPIVPGEEGLRDIRIIEAIYRSAREQKRIALT</sequence>
<proteinExistence type="predicted"/>
<protein>
    <submittedName>
        <fullName evidence="4">Glucose-fructose oxidoreductase</fullName>
    </submittedName>
</protein>
<dbReference type="AlphaFoldDB" id="A0A6L5QJT9"/>
<feature type="domain" description="GFO/IDH/MocA-like oxidoreductase" evidence="3">
    <location>
        <begin position="173"/>
        <end position="291"/>
    </location>
</feature>
<dbReference type="Pfam" id="PF01408">
    <property type="entry name" value="GFO_IDH_MocA"/>
    <property type="match status" value="1"/>
</dbReference>
<organism evidence="4 5">
    <name type="scientific">Duganella alba</name>
    <dbReference type="NCBI Taxonomy" id="2666081"/>
    <lineage>
        <taxon>Bacteria</taxon>
        <taxon>Pseudomonadati</taxon>
        <taxon>Pseudomonadota</taxon>
        <taxon>Betaproteobacteria</taxon>
        <taxon>Burkholderiales</taxon>
        <taxon>Oxalobacteraceae</taxon>
        <taxon>Telluria group</taxon>
        <taxon>Duganella</taxon>
    </lineage>
</organism>
<dbReference type="GO" id="GO:0000166">
    <property type="term" value="F:nucleotide binding"/>
    <property type="evidence" value="ECO:0007669"/>
    <property type="project" value="InterPro"/>
</dbReference>
<keyword evidence="5" id="KW-1185">Reference proteome</keyword>
<dbReference type="InterPro" id="IPR000683">
    <property type="entry name" value="Gfo/Idh/MocA-like_OxRdtase_N"/>
</dbReference>
<dbReference type="InterPro" id="IPR036291">
    <property type="entry name" value="NAD(P)-bd_dom_sf"/>
</dbReference>
<dbReference type="PANTHER" id="PTHR43818:SF11">
    <property type="entry name" value="BCDNA.GH03377"/>
    <property type="match status" value="1"/>
</dbReference>
<name>A0A6L5QJT9_9BURK</name>
<dbReference type="InterPro" id="IPR055170">
    <property type="entry name" value="GFO_IDH_MocA-like_dom"/>
</dbReference>